<evidence type="ECO:0000313" key="3">
    <source>
        <dbReference type="Proteomes" id="UP001501690"/>
    </source>
</evidence>
<comment type="caution">
    <text evidence="2">The sequence shown here is derived from an EMBL/GenBank/DDBJ whole genome shotgun (WGS) entry which is preliminary data.</text>
</comment>
<gene>
    <name evidence="2" type="ORF">GCM10009808_09490</name>
</gene>
<keyword evidence="1" id="KW-1133">Transmembrane helix</keyword>
<dbReference type="EMBL" id="BAAAPL010000001">
    <property type="protein sequence ID" value="GAA1694503.1"/>
    <property type="molecule type" value="Genomic_DNA"/>
</dbReference>
<feature type="transmembrane region" description="Helical" evidence="1">
    <location>
        <begin position="6"/>
        <end position="24"/>
    </location>
</feature>
<dbReference type="RefSeq" id="WP_344069952.1">
    <property type="nucleotide sequence ID" value="NZ_BAAAPL010000001.1"/>
</dbReference>
<accession>A0ABN2HW14</accession>
<proteinExistence type="predicted"/>
<name>A0ABN2HW14_9MICO</name>
<keyword evidence="1" id="KW-0812">Transmembrane</keyword>
<keyword evidence="3" id="KW-1185">Reference proteome</keyword>
<dbReference type="Proteomes" id="UP001501690">
    <property type="component" value="Unassembled WGS sequence"/>
</dbReference>
<evidence type="ECO:0000256" key="1">
    <source>
        <dbReference type="SAM" id="Phobius"/>
    </source>
</evidence>
<evidence type="ECO:0000313" key="2">
    <source>
        <dbReference type="EMBL" id="GAA1694503.1"/>
    </source>
</evidence>
<sequence>MGEYLPSLIAVVGTLLGACLGFLFQGRLITRQMNETRLDKRREDYIDAATALASAISTLIQAEYNRAKLRIDRIEGEQRNTARQYIYDMRTAARAAAYRLQIVGSPIEDRELPATLDSLIELCRRISAHSTTIEETDKRSAAAKAALATLVSDANKRAREI</sequence>
<keyword evidence="1" id="KW-0472">Membrane</keyword>
<protein>
    <submittedName>
        <fullName evidence="2">Uncharacterized protein</fullName>
    </submittedName>
</protein>
<organism evidence="2 3">
    <name type="scientific">Microbacterium sediminicola</name>
    <dbReference type="NCBI Taxonomy" id="415210"/>
    <lineage>
        <taxon>Bacteria</taxon>
        <taxon>Bacillati</taxon>
        <taxon>Actinomycetota</taxon>
        <taxon>Actinomycetes</taxon>
        <taxon>Micrococcales</taxon>
        <taxon>Microbacteriaceae</taxon>
        <taxon>Microbacterium</taxon>
    </lineage>
</organism>
<reference evidence="2 3" key="1">
    <citation type="journal article" date="2019" name="Int. J. Syst. Evol. Microbiol.">
        <title>The Global Catalogue of Microorganisms (GCM) 10K type strain sequencing project: providing services to taxonomists for standard genome sequencing and annotation.</title>
        <authorList>
            <consortium name="The Broad Institute Genomics Platform"/>
            <consortium name="The Broad Institute Genome Sequencing Center for Infectious Disease"/>
            <person name="Wu L."/>
            <person name="Ma J."/>
        </authorList>
    </citation>
    <scope>NUCLEOTIDE SEQUENCE [LARGE SCALE GENOMIC DNA]</scope>
    <source>
        <strain evidence="2 3">JCM 15577</strain>
    </source>
</reference>